<accession>A0A2V1K604</accession>
<proteinExistence type="predicted"/>
<evidence type="ECO:0000313" key="2">
    <source>
        <dbReference type="Proteomes" id="UP000245212"/>
    </source>
</evidence>
<dbReference type="Proteomes" id="UP000245212">
    <property type="component" value="Unassembled WGS sequence"/>
</dbReference>
<evidence type="ECO:0000313" key="1">
    <source>
        <dbReference type="EMBL" id="PWF25007.1"/>
    </source>
</evidence>
<sequence>MADARELITDAELAAAFDGSDFGGADHRKLLEVSVLKKAVGYHCGWTITQIMVRLGLIRKNGLPSRKGQRLLQLAYNDLMINQGG</sequence>
<keyword evidence="2" id="KW-1185">Reference proteome</keyword>
<protein>
    <submittedName>
        <fullName evidence="1">Uncharacterized protein</fullName>
    </submittedName>
</protein>
<gene>
    <name evidence="1" type="ORF">DD235_02215</name>
</gene>
<dbReference type="EMBL" id="QETA01000001">
    <property type="protein sequence ID" value="PWF25007.1"/>
    <property type="molecule type" value="Genomic_DNA"/>
</dbReference>
<dbReference type="AlphaFoldDB" id="A0A2V1K604"/>
<comment type="caution">
    <text evidence="1">The sequence shown here is derived from an EMBL/GenBank/DDBJ whole genome shotgun (WGS) entry which is preliminary data.</text>
</comment>
<organism evidence="1 2">
    <name type="scientific">Corticimicrobacter populi</name>
    <dbReference type="NCBI Taxonomy" id="2175229"/>
    <lineage>
        <taxon>Bacteria</taxon>
        <taxon>Pseudomonadati</taxon>
        <taxon>Pseudomonadota</taxon>
        <taxon>Betaproteobacteria</taxon>
        <taxon>Burkholderiales</taxon>
        <taxon>Alcaligenaceae</taxon>
        <taxon>Corticimicrobacter</taxon>
    </lineage>
</organism>
<name>A0A2V1K604_9BURK</name>
<reference evidence="2" key="1">
    <citation type="submission" date="2018-05" db="EMBL/GenBank/DDBJ databases">
        <authorList>
            <person name="Li Y."/>
        </authorList>
    </citation>
    <scope>NUCLEOTIDE SEQUENCE [LARGE SCALE GENOMIC DNA]</scope>
    <source>
        <strain evidence="2">3d-2-2</strain>
    </source>
</reference>
<dbReference type="RefSeq" id="WP_109060410.1">
    <property type="nucleotide sequence ID" value="NZ_QETA01000001.1"/>
</dbReference>